<organism evidence="1">
    <name type="scientific">Timema genevievae</name>
    <name type="common">Walking stick</name>
    <dbReference type="NCBI Taxonomy" id="629358"/>
    <lineage>
        <taxon>Eukaryota</taxon>
        <taxon>Metazoa</taxon>
        <taxon>Ecdysozoa</taxon>
        <taxon>Arthropoda</taxon>
        <taxon>Hexapoda</taxon>
        <taxon>Insecta</taxon>
        <taxon>Pterygota</taxon>
        <taxon>Neoptera</taxon>
        <taxon>Polyneoptera</taxon>
        <taxon>Phasmatodea</taxon>
        <taxon>Timematodea</taxon>
        <taxon>Timematoidea</taxon>
        <taxon>Timematidae</taxon>
        <taxon>Timema</taxon>
    </lineage>
</organism>
<dbReference type="GO" id="GO:0005829">
    <property type="term" value="C:cytosol"/>
    <property type="evidence" value="ECO:0007669"/>
    <property type="project" value="TreeGrafter"/>
</dbReference>
<evidence type="ECO:0000313" key="1">
    <source>
        <dbReference type="EMBL" id="CAD7588065.1"/>
    </source>
</evidence>
<dbReference type="InterPro" id="IPR000043">
    <property type="entry name" value="Adenosylhomocysteinase-like"/>
</dbReference>
<dbReference type="InterPro" id="IPR042172">
    <property type="entry name" value="Adenosylhomocyst_ase-like_sf"/>
</dbReference>
<protein>
    <submittedName>
        <fullName evidence="1">Uncharacterized protein</fullName>
    </submittedName>
</protein>
<dbReference type="PANTHER" id="PTHR23420:SF0">
    <property type="entry name" value="ADENOSYLHOMOCYSTEINASE"/>
    <property type="match status" value="1"/>
</dbReference>
<gene>
    <name evidence="1" type="ORF">TGEB3V08_LOCUS2180</name>
</gene>
<reference evidence="1" key="1">
    <citation type="submission" date="2020-11" db="EMBL/GenBank/DDBJ databases">
        <authorList>
            <person name="Tran Van P."/>
        </authorList>
    </citation>
    <scope>NUCLEOTIDE SEQUENCE</scope>
</reference>
<dbReference type="SUPFAM" id="SSF52283">
    <property type="entry name" value="Formate/glycerate dehydrogenase catalytic domain-like"/>
    <property type="match status" value="1"/>
</dbReference>
<sequence length="145" mass="15210">MPGIMALRRRAGDDKPLKNAKIVGCTHINAQTAVANALVVLSSTAEDGEIEVLIETLAELGAQVRWAACNIYSTQLGSRQRGLATGKGLCHLWKGGGLSGQGDQQRFESTFCCDSFLAACTLQVGQSEGGSTAEDGEIEVRISVG</sequence>
<dbReference type="EMBL" id="OE839653">
    <property type="protein sequence ID" value="CAD7588065.1"/>
    <property type="molecule type" value="Genomic_DNA"/>
</dbReference>
<dbReference type="AlphaFoldDB" id="A0A7R9JRQ5"/>
<name>A0A7R9JRQ5_TIMGE</name>
<dbReference type="PANTHER" id="PTHR23420">
    <property type="entry name" value="ADENOSYLHOMOCYSTEINASE"/>
    <property type="match status" value="1"/>
</dbReference>
<proteinExistence type="predicted"/>
<accession>A0A7R9JRQ5</accession>
<dbReference type="GO" id="GO:0033353">
    <property type="term" value="P:S-adenosylmethionine cycle"/>
    <property type="evidence" value="ECO:0007669"/>
    <property type="project" value="TreeGrafter"/>
</dbReference>
<dbReference type="Gene3D" id="3.40.50.1480">
    <property type="entry name" value="Adenosylhomocysteinase-like"/>
    <property type="match status" value="2"/>
</dbReference>
<dbReference type="Pfam" id="PF05221">
    <property type="entry name" value="AdoHcyase"/>
    <property type="match status" value="2"/>
</dbReference>